<evidence type="ECO:0000313" key="3">
    <source>
        <dbReference type="EMBL" id="WWF04917.1"/>
    </source>
</evidence>
<accession>A0ABZ2FC92</accession>
<evidence type="ECO:0000313" key="4">
    <source>
        <dbReference type="Proteomes" id="UP001381003"/>
    </source>
</evidence>
<dbReference type="Proteomes" id="UP001381003">
    <property type="component" value="Chromosome"/>
</dbReference>
<dbReference type="CDD" id="cd00085">
    <property type="entry name" value="HNHc"/>
    <property type="match status" value="1"/>
</dbReference>
<dbReference type="InterPro" id="IPR003870">
    <property type="entry name" value="DUF222"/>
</dbReference>
<evidence type="ECO:0000259" key="2">
    <source>
        <dbReference type="SMART" id="SM00507"/>
    </source>
</evidence>
<keyword evidence="3" id="KW-0378">Hydrolase</keyword>
<feature type="domain" description="HNH nuclease" evidence="2">
    <location>
        <begin position="390"/>
        <end position="442"/>
    </location>
</feature>
<dbReference type="SMART" id="SM00507">
    <property type="entry name" value="HNHc"/>
    <property type="match status" value="1"/>
</dbReference>
<dbReference type="EMBL" id="CP104874">
    <property type="protein sequence ID" value="WWF04917.1"/>
    <property type="molecule type" value="Genomic_DNA"/>
</dbReference>
<dbReference type="GO" id="GO:0004519">
    <property type="term" value="F:endonuclease activity"/>
    <property type="evidence" value="ECO:0007669"/>
    <property type="project" value="UniProtKB-KW"/>
</dbReference>
<keyword evidence="3" id="KW-0540">Nuclease</keyword>
<dbReference type="InterPro" id="IPR002711">
    <property type="entry name" value="HNH"/>
</dbReference>
<dbReference type="InterPro" id="IPR003615">
    <property type="entry name" value="HNH_nuc"/>
</dbReference>
<reference evidence="3 4" key="1">
    <citation type="submission" date="2022-09" db="EMBL/GenBank/DDBJ databases">
        <title>Complete genome sequence of Janibacter terrae strain COS04-44, PCL-degrading bacteria isolated from oil spilled coast.</title>
        <authorList>
            <person name="Park H."/>
            <person name="Kim J.Y."/>
            <person name="An S.H."/>
            <person name="Lee C.M."/>
            <person name="Weon H.-Y."/>
        </authorList>
    </citation>
    <scope>NUCLEOTIDE SEQUENCE [LARGE SCALE GENOMIC DNA]</scope>
    <source>
        <strain evidence="3 4">COS04-44</strain>
    </source>
</reference>
<name>A0ABZ2FC92_9MICO</name>
<evidence type="ECO:0000256" key="1">
    <source>
        <dbReference type="ARBA" id="ARBA00023450"/>
    </source>
</evidence>
<protein>
    <submittedName>
        <fullName evidence="3">HNH endonuclease</fullName>
    </submittedName>
</protein>
<gene>
    <name evidence="3" type="ORF">N5P18_14790</name>
</gene>
<dbReference type="Pfam" id="PF01844">
    <property type="entry name" value="HNH"/>
    <property type="match status" value="1"/>
</dbReference>
<keyword evidence="3" id="KW-0255">Endonuclease</keyword>
<dbReference type="RefSeq" id="WP_338538094.1">
    <property type="nucleotide sequence ID" value="NZ_CP104874.1"/>
</dbReference>
<keyword evidence="4" id="KW-1185">Reference proteome</keyword>
<sequence>MSVGDVQYRDRGLVTGLRDAVRALLYTDESTAWQAADGQIADALSAIGQARQLLESAEVALVAEGICRGLPGESSWSAHDWVGVSEGRRAPRPSTQHVAQVVRVASAGPATQEVRAAVSEGRLPLGKADQLVRFHESVRRVADPDLLEEDLGILLGVARDEVVTSGPGGRVTDRIGGLDEKKLAAAITQTGRMLRPEQDLDDEDAAAKASRSLTKAPGPCGMTRYRVDLDPEGAAILDAALAALSAPVTGPDGAPDERTPARRRADALLSIISRGVAAPEGVPRADKAQILVTISLHALASAVTDGCCVACGQDLPGHAPDATGHAFGATGSAFDPPSGGHAGGLTATGQVLTPTTVRKLACTAGIIPAILGTNHEPLELGRTTRLFTPGQRKALWLRDGGCTYPGCTMPPQWTDAHHITHWARGGTTDLSNAALLCERHHTHVHQHDLTATTTPRGVTWHL</sequence>
<organism evidence="3 4">
    <name type="scientific">Janibacter terrae</name>
    <dbReference type="NCBI Taxonomy" id="103817"/>
    <lineage>
        <taxon>Bacteria</taxon>
        <taxon>Bacillati</taxon>
        <taxon>Actinomycetota</taxon>
        <taxon>Actinomycetes</taxon>
        <taxon>Micrococcales</taxon>
        <taxon>Intrasporangiaceae</taxon>
        <taxon>Janibacter</taxon>
    </lineage>
</organism>
<comment type="similarity">
    <text evidence="1">Belongs to the Rv1128c/1148c/1588c/1702c/1945/3466 family.</text>
</comment>
<dbReference type="Gene3D" id="1.10.30.50">
    <property type="match status" value="1"/>
</dbReference>
<proteinExistence type="inferred from homology"/>
<dbReference type="Pfam" id="PF02720">
    <property type="entry name" value="DUF222"/>
    <property type="match status" value="2"/>
</dbReference>